<evidence type="ECO:0000313" key="2">
    <source>
        <dbReference type="EMBL" id="KAF7310150.1"/>
    </source>
</evidence>
<protein>
    <submittedName>
        <fullName evidence="2">Uncharacterized protein</fullName>
    </submittedName>
</protein>
<sequence length="203" mass="22126">MFVTQTHSARTPRNYYPDSPFNAPRARGRNPLGSAPIPGPGLPPWMTPLDLGVGTLTHICPPTMGFVSVTPQTKWLSIRDGRPSKDEVDEEGNMIPESQEMDEEWDEEMDLADHKFTDISLDNHDGTEPKTTAIQPVRPPNVQILANGLRDVVASAVPLQQARNDVEISTSQINSTAAANGLANVLGLSALPTRTETRWQHGG</sequence>
<organism evidence="2 3">
    <name type="scientific">Mycena indigotica</name>
    <dbReference type="NCBI Taxonomy" id="2126181"/>
    <lineage>
        <taxon>Eukaryota</taxon>
        <taxon>Fungi</taxon>
        <taxon>Dikarya</taxon>
        <taxon>Basidiomycota</taxon>
        <taxon>Agaricomycotina</taxon>
        <taxon>Agaricomycetes</taxon>
        <taxon>Agaricomycetidae</taxon>
        <taxon>Agaricales</taxon>
        <taxon>Marasmiineae</taxon>
        <taxon>Mycenaceae</taxon>
        <taxon>Mycena</taxon>
    </lineage>
</organism>
<evidence type="ECO:0000256" key="1">
    <source>
        <dbReference type="SAM" id="MobiDB-lite"/>
    </source>
</evidence>
<feature type="region of interest" description="Disordered" evidence="1">
    <location>
        <begin position="1"/>
        <end position="39"/>
    </location>
</feature>
<dbReference type="Proteomes" id="UP000636479">
    <property type="component" value="Unassembled WGS sequence"/>
</dbReference>
<gene>
    <name evidence="2" type="ORF">MIND_00388400</name>
</gene>
<feature type="region of interest" description="Disordered" evidence="1">
    <location>
        <begin position="79"/>
        <end position="102"/>
    </location>
</feature>
<dbReference type="AlphaFoldDB" id="A0A8H6T668"/>
<dbReference type="RefSeq" id="XP_037223600.1">
    <property type="nucleotide sequence ID" value="XM_037360715.1"/>
</dbReference>
<feature type="compositionally biased region" description="Polar residues" evidence="1">
    <location>
        <begin position="1"/>
        <end position="11"/>
    </location>
</feature>
<reference evidence="2" key="1">
    <citation type="submission" date="2020-05" db="EMBL/GenBank/DDBJ databases">
        <title>Mycena genomes resolve the evolution of fungal bioluminescence.</title>
        <authorList>
            <person name="Tsai I.J."/>
        </authorList>
    </citation>
    <scope>NUCLEOTIDE SEQUENCE</scope>
    <source>
        <strain evidence="2">171206Taipei</strain>
    </source>
</reference>
<keyword evidence="3" id="KW-1185">Reference proteome</keyword>
<accession>A0A8H6T668</accession>
<dbReference type="GeneID" id="59343231"/>
<dbReference type="EMBL" id="JACAZF010000003">
    <property type="protein sequence ID" value="KAF7310150.1"/>
    <property type="molecule type" value="Genomic_DNA"/>
</dbReference>
<evidence type="ECO:0000313" key="3">
    <source>
        <dbReference type="Proteomes" id="UP000636479"/>
    </source>
</evidence>
<comment type="caution">
    <text evidence="2">The sequence shown here is derived from an EMBL/GenBank/DDBJ whole genome shotgun (WGS) entry which is preliminary data.</text>
</comment>
<name>A0A8H6T668_9AGAR</name>
<proteinExistence type="predicted"/>